<dbReference type="Proteomes" id="UP001430953">
    <property type="component" value="Unassembled WGS sequence"/>
</dbReference>
<accession>A0AAW2GJE0</accession>
<name>A0AAW2GJE0_9HYME</name>
<evidence type="ECO:0000313" key="1">
    <source>
        <dbReference type="EMBL" id="KAL0127683.1"/>
    </source>
</evidence>
<dbReference type="AlphaFoldDB" id="A0AAW2GJE0"/>
<gene>
    <name evidence="1" type="ORF">PUN28_003166</name>
</gene>
<reference evidence="1 2" key="1">
    <citation type="submission" date="2023-03" db="EMBL/GenBank/DDBJ databases">
        <title>High recombination rates correlate with genetic variation in Cardiocondyla obscurior ants.</title>
        <authorList>
            <person name="Errbii M."/>
        </authorList>
    </citation>
    <scope>NUCLEOTIDE SEQUENCE [LARGE SCALE GENOMIC DNA]</scope>
    <source>
        <strain evidence="1">Alpha-2009</strain>
        <tissue evidence="1">Whole body</tissue>
    </source>
</reference>
<proteinExistence type="predicted"/>
<protein>
    <submittedName>
        <fullName evidence="1">Uncharacterized protein</fullName>
    </submittedName>
</protein>
<organism evidence="1 2">
    <name type="scientific">Cardiocondyla obscurior</name>
    <dbReference type="NCBI Taxonomy" id="286306"/>
    <lineage>
        <taxon>Eukaryota</taxon>
        <taxon>Metazoa</taxon>
        <taxon>Ecdysozoa</taxon>
        <taxon>Arthropoda</taxon>
        <taxon>Hexapoda</taxon>
        <taxon>Insecta</taxon>
        <taxon>Pterygota</taxon>
        <taxon>Neoptera</taxon>
        <taxon>Endopterygota</taxon>
        <taxon>Hymenoptera</taxon>
        <taxon>Apocrita</taxon>
        <taxon>Aculeata</taxon>
        <taxon>Formicoidea</taxon>
        <taxon>Formicidae</taxon>
        <taxon>Myrmicinae</taxon>
        <taxon>Cardiocondyla</taxon>
    </lineage>
</organism>
<evidence type="ECO:0000313" key="2">
    <source>
        <dbReference type="Proteomes" id="UP001430953"/>
    </source>
</evidence>
<sequence length="29" mass="3439">MPGTPGTKRSLRKKKDFNYIVYTILNIRK</sequence>
<dbReference type="EMBL" id="JADYXP020000003">
    <property type="protein sequence ID" value="KAL0127683.1"/>
    <property type="molecule type" value="Genomic_DNA"/>
</dbReference>
<keyword evidence="2" id="KW-1185">Reference proteome</keyword>
<comment type="caution">
    <text evidence="1">The sequence shown here is derived from an EMBL/GenBank/DDBJ whole genome shotgun (WGS) entry which is preliminary data.</text>
</comment>